<keyword evidence="5" id="KW-0547">Nucleotide-binding</keyword>
<dbReference type="STRING" id="546871.SAMN04488543_4029"/>
<dbReference type="Pfam" id="PF07730">
    <property type="entry name" value="HisKA_3"/>
    <property type="match status" value="1"/>
</dbReference>
<evidence type="ECO:0000259" key="12">
    <source>
        <dbReference type="Pfam" id="PF13796"/>
    </source>
</evidence>
<accession>A0A1H1ZVH3</accession>
<feature type="transmembrane region" description="Helical" evidence="10">
    <location>
        <begin position="150"/>
        <end position="183"/>
    </location>
</feature>
<feature type="transmembrane region" description="Helical" evidence="10">
    <location>
        <begin position="207"/>
        <end position="229"/>
    </location>
</feature>
<dbReference type="PANTHER" id="PTHR24421:SF10">
    <property type="entry name" value="NITRATE_NITRITE SENSOR PROTEIN NARQ"/>
    <property type="match status" value="1"/>
</dbReference>
<evidence type="ECO:0000256" key="10">
    <source>
        <dbReference type="SAM" id="Phobius"/>
    </source>
</evidence>
<feature type="domain" description="Signal transduction histidine kinase subgroup 3 dimerisation and phosphoacceptor" evidence="11">
    <location>
        <begin position="270"/>
        <end position="333"/>
    </location>
</feature>
<evidence type="ECO:0000256" key="9">
    <source>
        <dbReference type="SAM" id="MobiDB-lite"/>
    </source>
</evidence>
<name>A0A1H1ZVH3_9ACTN</name>
<dbReference type="GO" id="GO:0016020">
    <property type="term" value="C:membrane"/>
    <property type="evidence" value="ECO:0007669"/>
    <property type="project" value="InterPro"/>
</dbReference>
<feature type="transmembrane region" description="Helical" evidence="10">
    <location>
        <begin position="61"/>
        <end position="81"/>
    </location>
</feature>
<dbReference type="AlphaFoldDB" id="A0A1H1ZVH3"/>
<keyword evidence="3" id="KW-0597">Phosphoprotein</keyword>
<evidence type="ECO:0000256" key="1">
    <source>
        <dbReference type="ARBA" id="ARBA00000085"/>
    </source>
</evidence>
<evidence type="ECO:0000256" key="5">
    <source>
        <dbReference type="ARBA" id="ARBA00022741"/>
    </source>
</evidence>
<dbReference type="EC" id="2.7.13.3" evidence="2"/>
<evidence type="ECO:0000256" key="6">
    <source>
        <dbReference type="ARBA" id="ARBA00022777"/>
    </source>
</evidence>
<dbReference type="Gene3D" id="1.20.5.1930">
    <property type="match status" value="1"/>
</dbReference>
<dbReference type="InterPro" id="IPR050482">
    <property type="entry name" value="Sensor_HK_TwoCompSys"/>
</dbReference>
<reference evidence="13 14" key="1">
    <citation type="submission" date="2016-10" db="EMBL/GenBank/DDBJ databases">
        <authorList>
            <person name="de Groot N.N."/>
        </authorList>
    </citation>
    <scope>NUCLEOTIDE SEQUENCE [LARGE SCALE GENOMIC DNA]</scope>
    <source>
        <strain evidence="13 14">DSM 21741</strain>
    </source>
</reference>
<evidence type="ECO:0000313" key="13">
    <source>
        <dbReference type="EMBL" id="SDT37587.1"/>
    </source>
</evidence>
<keyword evidence="10" id="KW-1133">Transmembrane helix</keyword>
<keyword evidence="7" id="KW-0067">ATP-binding</keyword>
<evidence type="ECO:0000256" key="2">
    <source>
        <dbReference type="ARBA" id="ARBA00012438"/>
    </source>
</evidence>
<dbReference type="InterPro" id="IPR011712">
    <property type="entry name" value="Sig_transdc_His_kin_sub3_dim/P"/>
</dbReference>
<feature type="domain" description="Putative sensor" evidence="12">
    <location>
        <begin position="63"/>
        <end position="239"/>
    </location>
</feature>
<keyword evidence="14" id="KW-1185">Reference proteome</keyword>
<evidence type="ECO:0000256" key="7">
    <source>
        <dbReference type="ARBA" id="ARBA00022840"/>
    </source>
</evidence>
<feature type="transmembrane region" description="Helical" evidence="10">
    <location>
        <begin position="87"/>
        <end position="108"/>
    </location>
</feature>
<keyword evidence="4" id="KW-0808">Transferase</keyword>
<feature type="region of interest" description="Disordered" evidence="9">
    <location>
        <begin position="439"/>
        <end position="458"/>
    </location>
</feature>
<organism evidence="13 14">
    <name type="scientific">Friedmanniella luteola</name>
    <dbReference type="NCBI Taxonomy" id="546871"/>
    <lineage>
        <taxon>Bacteria</taxon>
        <taxon>Bacillati</taxon>
        <taxon>Actinomycetota</taxon>
        <taxon>Actinomycetes</taxon>
        <taxon>Propionibacteriales</taxon>
        <taxon>Nocardioidaceae</taxon>
        <taxon>Friedmanniella</taxon>
    </lineage>
</organism>
<keyword evidence="6 13" id="KW-0418">Kinase</keyword>
<comment type="catalytic activity">
    <reaction evidence="1">
        <text>ATP + protein L-histidine = ADP + protein N-phospho-L-histidine.</text>
        <dbReference type="EC" id="2.7.13.3"/>
    </reaction>
</comment>
<dbReference type="GO" id="GO:0005524">
    <property type="term" value="F:ATP binding"/>
    <property type="evidence" value="ECO:0007669"/>
    <property type="project" value="UniProtKB-KW"/>
</dbReference>
<protein>
    <recommendedName>
        <fullName evidence="2">histidine kinase</fullName>
        <ecNumber evidence="2">2.7.13.3</ecNumber>
    </recommendedName>
</protein>
<keyword evidence="10" id="KW-0812">Transmembrane</keyword>
<evidence type="ECO:0000256" key="3">
    <source>
        <dbReference type="ARBA" id="ARBA00022553"/>
    </source>
</evidence>
<keyword evidence="10" id="KW-0472">Membrane</keyword>
<dbReference type="SUPFAM" id="SSF55874">
    <property type="entry name" value="ATPase domain of HSP90 chaperone/DNA topoisomerase II/histidine kinase"/>
    <property type="match status" value="1"/>
</dbReference>
<evidence type="ECO:0000256" key="8">
    <source>
        <dbReference type="ARBA" id="ARBA00023012"/>
    </source>
</evidence>
<keyword evidence="8" id="KW-0902">Two-component regulatory system</keyword>
<dbReference type="Pfam" id="PF13796">
    <property type="entry name" value="Sensor"/>
    <property type="match status" value="1"/>
</dbReference>
<dbReference type="InterPro" id="IPR036890">
    <property type="entry name" value="HATPase_C_sf"/>
</dbReference>
<gene>
    <name evidence="13" type="ORF">SAMN04488543_4029</name>
</gene>
<sequence length="458" mass="47234">MGTGAAFDERGAMTSTDLSTGSASTEVLDLYDALPPPAAPAPTRQDDPVTSLMNGVARNGAVLVGTFAVYVAAFVVCTTLFSAGLGLAVVVVGLFVLVAALVVAGWAARMSRALLAAAGHELPATHYPASAAGFGGRLRRLSHVQSWRDLLHVLVNFPLSTITFSIGVSWAAGGLGGVTYWFWSRFLPEDDQGLPDLLGYPGRFADLTFNTVVGVLLLVSTPAVLRGLVQLHVAVARALVVDEAGALRQQVDELTVSRSAAGGAEVHTLRRLERDLHDGPQQRLVRLGMDISAAQRRLDDDPVKARALLDEALQQSQDALAEIRTLSRGIAPPILAEQGLRAAVTALAARGSVPTSVDVADVRLSEAARNAAYFVVAEALTNVEKHSGASRAAVEVAAVGGLAVIVVSDDGTGGAALAKGHGLAGLADRLAGVDGTLTVSSPAGGPTQLTATLPQSHP</sequence>
<dbReference type="Gene3D" id="3.30.565.10">
    <property type="entry name" value="Histidine kinase-like ATPase, C-terminal domain"/>
    <property type="match status" value="1"/>
</dbReference>
<evidence type="ECO:0000259" key="11">
    <source>
        <dbReference type="Pfam" id="PF07730"/>
    </source>
</evidence>
<dbReference type="GO" id="GO:0046983">
    <property type="term" value="F:protein dimerization activity"/>
    <property type="evidence" value="ECO:0007669"/>
    <property type="project" value="InterPro"/>
</dbReference>
<evidence type="ECO:0000256" key="4">
    <source>
        <dbReference type="ARBA" id="ARBA00022679"/>
    </source>
</evidence>
<feature type="region of interest" description="Disordered" evidence="9">
    <location>
        <begin position="1"/>
        <end position="21"/>
    </location>
</feature>
<dbReference type="EMBL" id="LT629749">
    <property type="protein sequence ID" value="SDT37587.1"/>
    <property type="molecule type" value="Genomic_DNA"/>
</dbReference>
<dbReference type="PANTHER" id="PTHR24421">
    <property type="entry name" value="NITRATE/NITRITE SENSOR PROTEIN NARX-RELATED"/>
    <property type="match status" value="1"/>
</dbReference>
<dbReference type="GO" id="GO:0000155">
    <property type="term" value="F:phosphorelay sensor kinase activity"/>
    <property type="evidence" value="ECO:0007669"/>
    <property type="project" value="InterPro"/>
</dbReference>
<dbReference type="CDD" id="cd16917">
    <property type="entry name" value="HATPase_UhpB-NarQ-NarX-like"/>
    <property type="match status" value="1"/>
</dbReference>
<dbReference type="InterPro" id="IPR025828">
    <property type="entry name" value="Put_sensor_dom"/>
</dbReference>
<evidence type="ECO:0000313" key="14">
    <source>
        <dbReference type="Proteomes" id="UP000199092"/>
    </source>
</evidence>
<proteinExistence type="predicted"/>
<dbReference type="Proteomes" id="UP000199092">
    <property type="component" value="Chromosome I"/>
</dbReference>